<name>A0A7J7JCU6_BUGNE</name>
<sequence length="80" mass="8986">MSVSQYDRTQRKAEYMQTYLGQKPSAAVKPLDYGAQTRIGVNHGAISRRQTCNQSRGSRNWSRAWHISTSPCGGSQYCSE</sequence>
<dbReference type="AlphaFoldDB" id="A0A7J7JCU6"/>
<dbReference type="Proteomes" id="UP000593567">
    <property type="component" value="Unassembled WGS sequence"/>
</dbReference>
<comment type="caution">
    <text evidence="1">The sequence shown here is derived from an EMBL/GenBank/DDBJ whole genome shotgun (WGS) entry which is preliminary data.</text>
</comment>
<reference evidence="1" key="1">
    <citation type="submission" date="2020-06" db="EMBL/GenBank/DDBJ databases">
        <title>Draft genome of Bugula neritina, a colonial animal packing powerful symbionts and potential medicines.</title>
        <authorList>
            <person name="Rayko M."/>
        </authorList>
    </citation>
    <scope>NUCLEOTIDE SEQUENCE [LARGE SCALE GENOMIC DNA]</scope>
    <source>
        <strain evidence="1">Kwan_BN1</strain>
    </source>
</reference>
<keyword evidence="2" id="KW-1185">Reference proteome</keyword>
<dbReference type="EMBL" id="VXIV02002617">
    <property type="protein sequence ID" value="KAF6024099.1"/>
    <property type="molecule type" value="Genomic_DNA"/>
</dbReference>
<proteinExistence type="predicted"/>
<protein>
    <submittedName>
        <fullName evidence="1">Uncharacterized protein</fullName>
    </submittedName>
</protein>
<evidence type="ECO:0000313" key="2">
    <source>
        <dbReference type="Proteomes" id="UP000593567"/>
    </source>
</evidence>
<organism evidence="1 2">
    <name type="scientific">Bugula neritina</name>
    <name type="common">Brown bryozoan</name>
    <name type="synonym">Sertularia neritina</name>
    <dbReference type="NCBI Taxonomy" id="10212"/>
    <lineage>
        <taxon>Eukaryota</taxon>
        <taxon>Metazoa</taxon>
        <taxon>Spiralia</taxon>
        <taxon>Lophotrochozoa</taxon>
        <taxon>Bryozoa</taxon>
        <taxon>Gymnolaemata</taxon>
        <taxon>Cheilostomatida</taxon>
        <taxon>Flustrina</taxon>
        <taxon>Buguloidea</taxon>
        <taxon>Bugulidae</taxon>
        <taxon>Bugula</taxon>
    </lineage>
</organism>
<accession>A0A7J7JCU6</accession>
<evidence type="ECO:0000313" key="1">
    <source>
        <dbReference type="EMBL" id="KAF6024099.1"/>
    </source>
</evidence>
<gene>
    <name evidence="1" type="ORF">EB796_017589</name>
</gene>